<dbReference type="Proteomes" id="UP000593577">
    <property type="component" value="Unassembled WGS sequence"/>
</dbReference>
<dbReference type="EMBL" id="JABFAA010000001">
    <property type="protein sequence ID" value="MBA0674435.1"/>
    <property type="molecule type" value="Genomic_DNA"/>
</dbReference>
<organism evidence="1 2">
    <name type="scientific">Gossypium aridum</name>
    <name type="common">American cotton</name>
    <name type="synonym">Erioxylum aridum</name>
    <dbReference type="NCBI Taxonomy" id="34290"/>
    <lineage>
        <taxon>Eukaryota</taxon>
        <taxon>Viridiplantae</taxon>
        <taxon>Streptophyta</taxon>
        <taxon>Embryophyta</taxon>
        <taxon>Tracheophyta</taxon>
        <taxon>Spermatophyta</taxon>
        <taxon>Magnoliopsida</taxon>
        <taxon>eudicotyledons</taxon>
        <taxon>Gunneridae</taxon>
        <taxon>Pentapetalae</taxon>
        <taxon>rosids</taxon>
        <taxon>malvids</taxon>
        <taxon>Malvales</taxon>
        <taxon>Malvaceae</taxon>
        <taxon>Malvoideae</taxon>
        <taxon>Gossypium</taxon>
    </lineage>
</organism>
<protein>
    <submittedName>
        <fullName evidence="1">Uncharacterized protein</fullName>
    </submittedName>
</protein>
<accession>A0A7J8WHA7</accession>
<proteinExistence type="predicted"/>
<reference evidence="1 2" key="1">
    <citation type="journal article" date="2019" name="Genome Biol. Evol.">
        <title>Insights into the evolution of the New World diploid cottons (Gossypium, subgenus Houzingenia) based on genome sequencing.</title>
        <authorList>
            <person name="Grover C.E."/>
            <person name="Arick M.A. 2nd"/>
            <person name="Thrash A."/>
            <person name="Conover J.L."/>
            <person name="Sanders W.S."/>
            <person name="Peterson D.G."/>
            <person name="Frelichowski J.E."/>
            <person name="Scheffler J.A."/>
            <person name="Scheffler B.E."/>
            <person name="Wendel J.F."/>
        </authorList>
    </citation>
    <scope>NUCLEOTIDE SEQUENCE [LARGE SCALE GENOMIC DNA]</scope>
    <source>
        <strain evidence="1">185</strain>
        <tissue evidence="1">Leaf</tissue>
    </source>
</reference>
<evidence type="ECO:0000313" key="2">
    <source>
        <dbReference type="Proteomes" id="UP000593577"/>
    </source>
</evidence>
<name>A0A7J8WHA7_GOSAI</name>
<keyword evidence="2" id="KW-1185">Reference proteome</keyword>
<feature type="non-terminal residue" evidence="1">
    <location>
        <position position="33"/>
    </location>
</feature>
<gene>
    <name evidence="1" type="ORF">Goari_016035</name>
</gene>
<dbReference type="AlphaFoldDB" id="A0A7J8WHA7"/>
<sequence length="33" mass="3804">MVAACEVSKLLTSLRWRMVMRSMLCFTKPVVLC</sequence>
<evidence type="ECO:0000313" key="1">
    <source>
        <dbReference type="EMBL" id="MBA0674435.1"/>
    </source>
</evidence>
<comment type="caution">
    <text evidence="1">The sequence shown here is derived from an EMBL/GenBank/DDBJ whole genome shotgun (WGS) entry which is preliminary data.</text>
</comment>